<comment type="catalytic activity">
    <reaction evidence="9">
        <text>N-terminal S-1,2-diacyl-sn-glyceryl-L-cysteinyl-[lipoprotein] + a glycerophospholipid = N-acyl-S-1,2-diacyl-sn-glyceryl-L-cysteinyl-[lipoprotein] + a 2-acyl-sn-glycero-3-phospholipid + H(+)</text>
        <dbReference type="Rhea" id="RHEA:48228"/>
        <dbReference type="Rhea" id="RHEA-COMP:14681"/>
        <dbReference type="Rhea" id="RHEA-COMP:14684"/>
        <dbReference type="ChEBI" id="CHEBI:15378"/>
        <dbReference type="ChEBI" id="CHEBI:136912"/>
        <dbReference type="ChEBI" id="CHEBI:140656"/>
        <dbReference type="ChEBI" id="CHEBI:140657"/>
        <dbReference type="ChEBI" id="CHEBI:140660"/>
        <dbReference type="EC" id="2.3.1.269"/>
    </reaction>
</comment>
<comment type="function">
    <text evidence="9">Catalyzes the phospholipid dependent N-acylation of the N-terminal cysteine of apolipoprotein, the last step in lipoprotein maturation.</text>
</comment>
<evidence type="ECO:0000256" key="4">
    <source>
        <dbReference type="ARBA" id="ARBA00022679"/>
    </source>
</evidence>
<sequence>MLNLLKKKFLKFLYLFFLGAISSYSLPPYNYFIINFFTFSLFFIFLFIEKKTSTNNKSFFKYGWFFGFGYFLCSLYWIAISLTFDESFKFLIPIAIILFPAFLAIFYGLITYLFSIFYSKNVVSTFFIFSILYGSIEFFRGSILTGFPWNLIAFSFSESIYFIQILSVIGTYSFNLICISLFTVPAIFILRKNRKEIIVCFFFIITSTGFLIFGNLKYNKFNTSVDIKNSFTIRAISPNISLDRFYSKQDELNIIQELISLSSPEKKEPTVFLWPEGVIPDSYLRDMNIYKELFSNNFGGDDLIIMGLNSVETKNSEKLIFNSMAVFNNKLDLIHSYNKINLVPFGEFTPFEKVLSLIGLKTVTNDYQSFSKGENQKALLIKNDKIEVKLLPLICYEIIYSHRLFNDKNFDYIINISEDGWFGNSIGPKQHFAHSIFRSIESGKYVIRSANNGISAIINPIGIIEEKVEFGTTGYVDFKESKILKPTLYMNYGDKIFFILILLYIFLIFSFKKITHE</sequence>
<dbReference type="InterPro" id="IPR003010">
    <property type="entry name" value="C-N_Hydrolase"/>
</dbReference>
<keyword evidence="12" id="KW-1185">Reference proteome</keyword>
<comment type="pathway">
    <text evidence="9">Protein modification; lipoprotein biosynthesis (N-acyl transfer).</text>
</comment>
<dbReference type="PANTHER" id="PTHR38686">
    <property type="entry name" value="APOLIPOPROTEIN N-ACYLTRANSFERASE"/>
    <property type="match status" value="1"/>
</dbReference>
<dbReference type="Pfam" id="PF20154">
    <property type="entry name" value="LNT_N"/>
    <property type="match status" value="1"/>
</dbReference>
<feature type="transmembrane region" description="Helical" evidence="9">
    <location>
        <begin position="197"/>
        <end position="216"/>
    </location>
</feature>
<evidence type="ECO:0000256" key="3">
    <source>
        <dbReference type="ARBA" id="ARBA00022475"/>
    </source>
</evidence>
<dbReference type="GO" id="GO:0005886">
    <property type="term" value="C:plasma membrane"/>
    <property type="evidence" value="ECO:0007669"/>
    <property type="project" value="UniProtKB-SubCell"/>
</dbReference>
<evidence type="ECO:0000256" key="9">
    <source>
        <dbReference type="HAMAP-Rule" id="MF_01148"/>
    </source>
</evidence>
<keyword evidence="8 9" id="KW-0012">Acyltransferase</keyword>
<keyword evidence="4 9" id="KW-0808">Transferase</keyword>
<dbReference type="SUPFAM" id="SSF56317">
    <property type="entry name" value="Carbon-nitrogen hydrolase"/>
    <property type="match status" value="1"/>
</dbReference>
<feature type="transmembrane region" description="Helical" evidence="9">
    <location>
        <begin position="90"/>
        <end position="114"/>
    </location>
</feature>
<organism evidence="11 12">
    <name type="scientific">Candidatus Pelagibacter giovannonii</name>
    <dbReference type="NCBI Taxonomy" id="2563896"/>
    <lineage>
        <taxon>Bacteria</taxon>
        <taxon>Pseudomonadati</taxon>
        <taxon>Pseudomonadota</taxon>
        <taxon>Alphaproteobacteria</taxon>
        <taxon>Candidatus Pelagibacterales</taxon>
        <taxon>Candidatus Pelagibacteraceae</taxon>
        <taxon>Candidatus Pelagibacter</taxon>
    </lineage>
</organism>
<dbReference type="Proteomes" id="UP000501094">
    <property type="component" value="Chromosome"/>
</dbReference>
<protein>
    <recommendedName>
        <fullName evidence="9">Apolipoprotein N-acyltransferase</fullName>
        <shortName evidence="9">ALP N-acyltransferase</shortName>
        <ecNumber evidence="9">2.3.1.269</ecNumber>
    </recommendedName>
</protein>
<feature type="transmembrane region" description="Helical" evidence="9">
    <location>
        <begin position="9"/>
        <end position="26"/>
    </location>
</feature>
<name>A0A6H1Q2U0_9PROT</name>
<dbReference type="InterPro" id="IPR036526">
    <property type="entry name" value="C-N_Hydrolase_sf"/>
</dbReference>
<dbReference type="InterPro" id="IPR004563">
    <property type="entry name" value="Apolipo_AcylTrfase"/>
</dbReference>
<feature type="transmembrane region" description="Helical" evidence="9">
    <location>
        <begin position="126"/>
        <end position="149"/>
    </location>
</feature>
<dbReference type="PROSITE" id="PS50263">
    <property type="entry name" value="CN_HYDROLASE"/>
    <property type="match status" value="1"/>
</dbReference>
<dbReference type="GO" id="GO:0042158">
    <property type="term" value="P:lipoprotein biosynthetic process"/>
    <property type="evidence" value="ECO:0007669"/>
    <property type="project" value="UniProtKB-UniRule"/>
</dbReference>
<feature type="transmembrane region" description="Helical" evidence="9">
    <location>
        <begin position="161"/>
        <end position="190"/>
    </location>
</feature>
<evidence type="ECO:0000259" key="10">
    <source>
        <dbReference type="PROSITE" id="PS50263"/>
    </source>
</evidence>
<dbReference type="NCBIfam" id="TIGR00546">
    <property type="entry name" value="lnt"/>
    <property type="match status" value="1"/>
</dbReference>
<dbReference type="InterPro" id="IPR045378">
    <property type="entry name" value="LNT_N"/>
</dbReference>
<dbReference type="PANTHER" id="PTHR38686:SF1">
    <property type="entry name" value="APOLIPOPROTEIN N-ACYLTRANSFERASE"/>
    <property type="match status" value="1"/>
</dbReference>
<dbReference type="CDD" id="cd07571">
    <property type="entry name" value="ALP_N-acyl_transferase"/>
    <property type="match status" value="1"/>
</dbReference>
<proteinExistence type="inferred from homology"/>
<evidence type="ECO:0000256" key="1">
    <source>
        <dbReference type="ARBA" id="ARBA00004651"/>
    </source>
</evidence>
<feature type="domain" description="CN hydrolase" evidence="10">
    <location>
        <begin position="231"/>
        <end position="490"/>
    </location>
</feature>
<dbReference type="EMBL" id="CP038852">
    <property type="protein sequence ID" value="QIZ21016.1"/>
    <property type="molecule type" value="Genomic_DNA"/>
</dbReference>
<evidence type="ECO:0000256" key="2">
    <source>
        <dbReference type="ARBA" id="ARBA00010065"/>
    </source>
</evidence>
<keyword evidence="7 9" id="KW-0472">Membrane</keyword>
<dbReference type="HAMAP" id="MF_01148">
    <property type="entry name" value="Lnt"/>
    <property type="match status" value="1"/>
</dbReference>
<evidence type="ECO:0000256" key="7">
    <source>
        <dbReference type="ARBA" id="ARBA00023136"/>
    </source>
</evidence>
<evidence type="ECO:0000256" key="8">
    <source>
        <dbReference type="ARBA" id="ARBA00023315"/>
    </source>
</evidence>
<feature type="transmembrane region" description="Helical" evidence="9">
    <location>
        <begin position="32"/>
        <end position="48"/>
    </location>
</feature>
<dbReference type="Pfam" id="PF00795">
    <property type="entry name" value="CN_hydrolase"/>
    <property type="match status" value="1"/>
</dbReference>
<keyword evidence="6 9" id="KW-1133">Transmembrane helix</keyword>
<evidence type="ECO:0000256" key="5">
    <source>
        <dbReference type="ARBA" id="ARBA00022692"/>
    </source>
</evidence>
<evidence type="ECO:0000313" key="12">
    <source>
        <dbReference type="Proteomes" id="UP000501094"/>
    </source>
</evidence>
<dbReference type="GO" id="GO:0016410">
    <property type="term" value="F:N-acyltransferase activity"/>
    <property type="evidence" value="ECO:0007669"/>
    <property type="project" value="UniProtKB-UniRule"/>
</dbReference>
<evidence type="ECO:0000313" key="11">
    <source>
        <dbReference type="EMBL" id="QIZ21016.1"/>
    </source>
</evidence>
<feature type="transmembrane region" description="Helical" evidence="9">
    <location>
        <begin position="60"/>
        <end position="84"/>
    </location>
</feature>
<dbReference type="EC" id="2.3.1.269" evidence="9"/>
<evidence type="ECO:0000256" key="6">
    <source>
        <dbReference type="ARBA" id="ARBA00022989"/>
    </source>
</evidence>
<comment type="similarity">
    <text evidence="2 9">Belongs to the CN hydrolase family. Apolipoprotein N-acyltransferase subfamily.</text>
</comment>
<gene>
    <name evidence="9 11" type="primary">lnt</name>
    <name evidence="11" type="ORF">E5R92_04380</name>
</gene>
<dbReference type="AlphaFoldDB" id="A0A6H1Q2U0"/>
<dbReference type="UniPathway" id="UPA00666"/>
<feature type="transmembrane region" description="Helical" evidence="9">
    <location>
        <begin position="492"/>
        <end position="511"/>
    </location>
</feature>
<dbReference type="Gene3D" id="3.60.110.10">
    <property type="entry name" value="Carbon-nitrogen hydrolase"/>
    <property type="match status" value="1"/>
</dbReference>
<keyword evidence="5 9" id="KW-0812">Transmembrane</keyword>
<keyword evidence="3 9" id="KW-1003">Cell membrane</keyword>
<keyword evidence="11" id="KW-0449">Lipoprotein</keyword>
<accession>A0A6H1Q2U0</accession>
<reference evidence="11 12" key="1">
    <citation type="journal article" date="2020" name="Nat. Microbiol.">
        <title>Lysogenic host-virus interactions in SAR11 marine bacteria.</title>
        <authorList>
            <person name="Morris R.M."/>
            <person name="Cain K.R."/>
            <person name="Hvorecny K.L."/>
            <person name="Kollman J.M."/>
        </authorList>
    </citation>
    <scope>NUCLEOTIDE SEQUENCE [LARGE SCALE GENOMIC DNA]</scope>
    <source>
        <strain evidence="11 12">NP1</strain>
    </source>
</reference>
<dbReference type="KEGG" id="peg:E5R92_04380"/>
<comment type="subcellular location">
    <subcellularLocation>
        <location evidence="1 9">Cell membrane</location>
        <topology evidence="1 9">Multi-pass membrane protein</topology>
    </subcellularLocation>
</comment>